<comment type="caution">
    <text evidence="4">The sequence shown here is derived from an EMBL/GenBank/DDBJ whole genome shotgun (WGS) entry which is preliminary data.</text>
</comment>
<reference evidence="4 5" key="1">
    <citation type="submission" date="2020-02" db="EMBL/GenBank/DDBJ databases">
        <authorList>
            <person name="Ma Q."/>
            <person name="Huang Y."/>
            <person name="Song X."/>
            <person name="Pei D."/>
        </authorList>
    </citation>
    <scope>NUCLEOTIDE SEQUENCE [LARGE SCALE GENOMIC DNA]</scope>
    <source>
        <strain evidence="4">Sxm20200214</strain>
        <tissue evidence="4">Leaf</tissue>
    </source>
</reference>
<evidence type="ECO:0000313" key="4">
    <source>
        <dbReference type="EMBL" id="KAG2316570.1"/>
    </source>
</evidence>
<keyword evidence="1" id="KW-0863">Zinc-finger</keyword>
<dbReference type="GO" id="GO:0008270">
    <property type="term" value="F:zinc ion binding"/>
    <property type="evidence" value="ECO:0007669"/>
    <property type="project" value="UniProtKB-KW"/>
</dbReference>
<feature type="region of interest" description="Disordered" evidence="2">
    <location>
        <begin position="26"/>
        <end position="83"/>
    </location>
</feature>
<dbReference type="InterPro" id="IPR045320">
    <property type="entry name" value="JAGGED/SL1-like"/>
</dbReference>
<feature type="compositionally biased region" description="Low complexity" evidence="2">
    <location>
        <begin position="32"/>
        <end position="41"/>
    </location>
</feature>
<evidence type="ECO:0000256" key="1">
    <source>
        <dbReference type="PROSITE-ProRule" id="PRU00042"/>
    </source>
</evidence>
<dbReference type="PROSITE" id="PS50157">
    <property type="entry name" value="ZINC_FINGER_C2H2_2"/>
    <property type="match status" value="1"/>
</dbReference>
<dbReference type="AlphaFoldDB" id="A0A8X8AYU5"/>
<feature type="domain" description="C2H2-type" evidence="3">
    <location>
        <begin position="202"/>
        <end position="229"/>
    </location>
</feature>
<keyword evidence="5" id="KW-1185">Reference proteome</keyword>
<feature type="compositionally biased region" description="Polar residues" evidence="2">
    <location>
        <begin position="64"/>
        <end position="79"/>
    </location>
</feature>
<protein>
    <recommendedName>
        <fullName evidence="3">C2H2-type domain-containing protein</fullName>
    </recommendedName>
</protein>
<dbReference type="InterPro" id="IPR036236">
    <property type="entry name" value="Znf_C2H2_sf"/>
</dbReference>
<gene>
    <name evidence="4" type="ORF">Bca52824_019692</name>
</gene>
<keyword evidence="1" id="KW-0862">Zinc</keyword>
<evidence type="ECO:0000256" key="2">
    <source>
        <dbReference type="SAM" id="MobiDB-lite"/>
    </source>
</evidence>
<dbReference type="PANTHER" id="PTHR45730">
    <property type="entry name" value="ZINC FINGER PROTEIN JAGGED"/>
    <property type="match status" value="1"/>
</dbReference>
<dbReference type="Pfam" id="PF13912">
    <property type="entry name" value="zf-C2H2_6"/>
    <property type="match status" value="1"/>
</dbReference>
<dbReference type="InterPro" id="IPR013087">
    <property type="entry name" value="Znf_C2H2_type"/>
</dbReference>
<feature type="compositionally biased region" description="Polar residues" evidence="2">
    <location>
        <begin position="314"/>
        <end position="324"/>
    </location>
</feature>
<dbReference type="Gene3D" id="3.30.160.60">
    <property type="entry name" value="Classic Zinc Finger"/>
    <property type="match status" value="1"/>
</dbReference>
<organism evidence="4 5">
    <name type="scientific">Brassica carinata</name>
    <name type="common">Ethiopian mustard</name>
    <name type="synonym">Abyssinian cabbage</name>
    <dbReference type="NCBI Taxonomy" id="52824"/>
    <lineage>
        <taxon>Eukaryota</taxon>
        <taxon>Viridiplantae</taxon>
        <taxon>Streptophyta</taxon>
        <taxon>Embryophyta</taxon>
        <taxon>Tracheophyta</taxon>
        <taxon>Spermatophyta</taxon>
        <taxon>Magnoliopsida</taxon>
        <taxon>eudicotyledons</taxon>
        <taxon>Gunneridae</taxon>
        <taxon>Pentapetalae</taxon>
        <taxon>rosids</taxon>
        <taxon>malvids</taxon>
        <taxon>Brassicales</taxon>
        <taxon>Brassicaceae</taxon>
        <taxon>Brassiceae</taxon>
        <taxon>Brassica</taxon>
    </lineage>
</organism>
<feature type="region of interest" description="Disordered" evidence="2">
    <location>
        <begin position="314"/>
        <end position="358"/>
    </location>
</feature>
<keyword evidence="1" id="KW-0479">Metal-binding</keyword>
<dbReference type="OrthoDB" id="1087393at2759"/>
<dbReference type="GO" id="GO:0003700">
    <property type="term" value="F:DNA-binding transcription factor activity"/>
    <property type="evidence" value="ECO:0007669"/>
    <property type="project" value="InterPro"/>
</dbReference>
<proteinExistence type="predicted"/>
<name>A0A8X8AYU5_BRACI</name>
<dbReference type="Proteomes" id="UP000886595">
    <property type="component" value="Unassembled WGS sequence"/>
</dbReference>
<sequence length="414" mass="44646">MSSSSSSVAQSKTCTDIIVAVEAESMEKATESQVASSASSPAPQPEKCNDITVAVEESMEKATENQAVSSTGSSTPQPEKSNDVVTMAVEETNKEMATENQVLSSAGSSAPQPNDIIVAVEEEAKEMATTENQVAPSANSQPEKGTDVIVAAVEESREMAATENNNPGLGSLITERRSENPSLVPTGNEITHLYPPRSNKIFPCPFCKKGFPTSQALGGHQNAHKLEREWEKKRKHMEEEFPGFTFLNPKVDNPLMFFLGGYSRDALSNENHLGITLDAFKRRFTGSYPSFNDGFSDTNIAVVPRVAPNRFFTGNTFTNGSSSGAPGPRPPNNNYPPVLPRNVPPFPPPQFTNLPSGLYPQDNVLNEVNFISKIGKDDIIEIDDDNADYHDADADGDDEPGEGTSKSWGADLSL</sequence>
<evidence type="ECO:0000313" key="5">
    <source>
        <dbReference type="Proteomes" id="UP000886595"/>
    </source>
</evidence>
<feature type="region of interest" description="Disordered" evidence="2">
    <location>
        <begin position="385"/>
        <end position="414"/>
    </location>
</feature>
<dbReference type="PANTHER" id="PTHR45730:SF34">
    <property type="entry name" value="C2H2 AND C2HC ZINC FINGERS SUPERFAMILY PROTEIN"/>
    <property type="match status" value="1"/>
</dbReference>
<feature type="compositionally biased region" description="Pro residues" evidence="2">
    <location>
        <begin position="327"/>
        <end position="350"/>
    </location>
</feature>
<evidence type="ECO:0000259" key="3">
    <source>
        <dbReference type="PROSITE" id="PS50157"/>
    </source>
</evidence>
<accession>A0A8X8AYU5</accession>
<dbReference type="PROSITE" id="PS00028">
    <property type="entry name" value="ZINC_FINGER_C2H2_1"/>
    <property type="match status" value="1"/>
</dbReference>
<dbReference type="SUPFAM" id="SSF57667">
    <property type="entry name" value="beta-beta-alpha zinc fingers"/>
    <property type="match status" value="1"/>
</dbReference>
<dbReference type="EMBL" id="JAAMPC010000004">
    <property type="protein sequence ID" value="KAG2316570.1"/>
    <property type="molecule type" value="Genomic_DNA"/>
</dbReference>